<dbReference type="EMBL" id="LXEY01000006">
    <property type="protein sequence ID" value="OAV62961.1"/>
    <property type="molecule type" value="Genomic_DNA"/>
</dbReference>
<name>A0A1B7M308_9MICC</name>
<comment type="caution">
    <text evidence="1">The sequence shown here is derived from an EMBL/GenBank/DDBJ whole genome shotgun (WGS) entry which is preliminary data.</text>
</comment>
<evidence type="ECO:0000313" key="2">
    <source>
        <dbReference type="Proteomes" id="UP000078292"/>
    </source>
</evidence>
<protein>
    <submittedName>
        <fullName evidence="1">Uncharacterized protein</fullName>
    </submittedName>
</protein>
<accession>A0A1B7M308</accession>
<dbReference type="Proteomes" id="UP000078292">
    <property type="component" value="Unassembled WGS sequence"/>
</dbReference>
<keyword evidence="2" id="KW-1185">Reference proteome</keyword>
<proteinExistence type="predicted"/>
<dbReference type="STRING" id="1837282.A6F49_03950"/>
<sequence>MSALGSDASAHQIPEAVEAQDYLAADSARYLGDYGDKSYYVARGADNPKNEVCLVEFEPDSEEVASGCSDPTPGWADLIVILKRGESPSGIALVRDNPSETDLEEAGWSKIADNLWHKQE</sequence>
<gene>
    <name evidence="1" type="ORF">A6F49_03950</name>
</gene>
<dbReference type="AlphaFoldDB" id="A0A1B7M308"/>
<reference evidence="1 2" key="1">
    <citation type="submission" date="2016-04" db="EMBL/GenBank/DDBJ databases">
        <title>First whole genome shotgun sequence of the bacterium Enteractinococcus sp. strain UASWS1574.</title>
        <authorList>
            <person name="Crovadore J."/>
            <person name="Chablais R."/>
            <person name="Lefort F."/>
        </authorList>
    </citation>
    <scope>NUCLEOTIDE SEQUENCE [LARGE SCALE GENOMIC DNA]</scope>
    <source>
        <strain evidence="1 2">UASWS1574</strain>
    </source>
</reference>
<organism evidence="1 2">
    <name type="scientific">Enteractinococcus helveticum</name>
    <dbReference type="NCBI Taxonomy" id="1837282"/>
    <lineage>
        <taxon>Bacteria</taxon>
        <taxon>Bacillati</taxon>
        <taxon>Actinomycetota</taxon>
        <taxon>Actinomycetes</taxon>
        <taxon>Micrococcales</taxon>
        <taxon>Micrococcaceae</taxon>
    </lineage>
</organism>
<evidence type="ECO:0000313" key="1">
    <source>
        <dbReference type="EMBL" id="OAV62961.1"/>
    </source>
</evidence>